<reference evidence="6" key="2">
    <citation type="submission" date="2020-09" db="EMBL/GenBank/DDBJ databases">
        <authorList>
            <person name="Sun Q."/>
            <person name="Zhou Y."/>
        </authorList>
    </citation>
    <scope>NUCLEOTIDE SEQUENCE</scope>
    <source>
        <strain evidence="6">CGMCC 1.12726</strain>
    </source>
</reference>
<gene>
    <name evidence="6" type="ORF">GCM10010960_08020</name>
</gene>
<proteinExistence type="predicted"/>
<dbReference type="Proteomes" id="UP000632858">
    <property type="component" value="Unassembled WGS sequence"/>
</dbReference>
<evidence type="ECO:0000256" key="2">
    <source>
        <dbReference type="ARBA" id="ARBA00022692"/>
    </source>
</evidence>
<keyword evidence="4 5" id="KW-0472">Membrane</keyword>
<evidence type="ECO:0000313" key="6">
    <source>
        <dbReference type="EMBL" id="GGF88562.1"/>
    </source>
</evidence>
<dbReference type="PANTHER" id="PTHR12714:SF24">
    <property type="entry name" value="SLR1182 PROTEIN"/>
    <property type="match status" value="1"/>
</dbReference>
<dbReference type="GO" id="GO:0032259">
    <property type="term" value="P:methylation"/>
    <property type="evidence" value="ECO:0007669"/>
    <property type="project" value="UniProtKB-KW"/>
</dbReference>
<comment type="caution">
    <text evidence="6">The sequence shown here is derived from an EMBL/GenBank/DDBJ whole genome shotgun (WGS) entry which is preliminary data.</text>
</comment>
<feature type="transmembrane region" description="Helical" evidence="5">
    <location>
        <begin position="12"/>
        <end position="33"/>
    </location>
</feature>
<keyword evidence="6" id="KW-0489">Methyltransferase</keyword>
<reference evidence="6" key="1">
    <citation type="journal article" date="2014" name="Int. J. Syst. Evol. Microbiol.">
        <title>Complete genome sequence of Corynebacterium casei LMG S-19264T (=DSM 44701T), isolated from a smear-ripened cheese.</title>
        <authorList>
            <consortium name="US DOE Joint Genome Institute (JGI-PGF)"/>
            <person name="Walter F."/>
            <person name="Albersmeier A."/>
            <person name="Kalinowski J."/>
            <person name="Ruckert C."/>
        </authorList>
    </citation>
    <scope>NUCLEOTIDE SEQUENCE</scope>
    <source>
        <strain evidence="6">CGMCC 1.12726</strain>
    </source>
</reference>
<keyword evidence="2 5" id="KW-0812">Transmembrane</keyword>
<dbReference type="RefSeq" id="WP_188448070.1">
    <property type="nucleotide sequence ID" value="NZ_BMFO01000002.1"/>
</dbReference>
<evidence type="ECO:0000256" key="5">
    <source>
        <dbReference type="SAM" id="Phobius"/>
    </source>
</evidence>
<dbReference type="GO" id="GO:0008168">
    <property type="term" value="F:methyltransferase activity"/>
    <property type="evidence" value="ECO:0007669"/>
    <property type="project" value="UniProtKB-KW"/>
</dbReference>
<sequence>MQRLETKVPPPLVALLCGALMAWIDANTLQLALPAALNWTLIAALVLAGIGFDFAGLYAFRRRRTTVNPLHPEKASALVCDGVYRITRNPMYVGMTCFLTAWALYLDAPLAWLGVALFVAFITRFQIIPEERMLARLFGAGFDAYRTRVRRWL</sequence>
<evidence type="ECO:0000256" key="4">
    <source>
        <dbReference type="ARBA" id="ARBA00023136"/>
    </source>
</evidence>
<keyword evidence="6" id="KW-0808">Transferase</keyword>
<dbReference type="PANTHER" id="PTHR12714">
    <property type="entry name" value="PROTEIN-S ISOPRENYLCYSTEINE O-METHYLTRANSFERASE"/>
    <property type="match status" value="1"/>
</dbReference>
<feature type="transmembrane region" description="Helical" evidence="5">
    <location>
        <begin position="39"/>
        <end position="60"/>
    </location>
</feature>
<evidence type="ECO:0000256" key="1">
    <source>
        <dbReference type="ARBA" id="ARBA00004127"/>
    </source>
</evidence>
<protein>
    <submittedName>
        <fullName evidence="6">Isoprenylcysteine carboxyl methyltransferase</fullName>
    </submittedName>
</protein>
<dbReference type="Gene3D" id="1.20.120.1630">
    <property type="match status" value="1"/>
</dbReference>
<feature type="transmembrane region" description="Helical" evidence="5">
    <location>
        <begin position="111"/>
        <end position="128"/>
    </location>
</feature>
<evidence type="ECO:0000313" key="7">
    <source>
        <dbReference type="Proteomes" id="UP000632858"/>
    </source>
</evidence>
<organism evidence="6 7">
    <name type="scientific">Arenimonas maotaiensis</name>
    <dbReference type="NCBI Taxonomy" id="1446479"/>
    <lineage>
        <taxon>Bacteria</taxon>
        <taxon>Pseudomonadati</taxon>
        <taxon>Pseudomonadota</taxon>
        <taxon>Gammaproteobacteria</taxon>
        <taxon>Lysobacterales</taxon>
        <taxon>Lysobacteraceae</taxon>
        <taxon>Arenimonas</taxon>
    </lineage>
</organism>
<keyword evidence="3 5" id="KW-1133">Transmembrane helix</keyword>
<dbReference type="EMBL" id="BMFO01000002">
    <property type="protein sequence ID" value="GGF88562.1"/>
    <property type="molecule type" value="Genomic_DNA"/>
</dbReference>
<dbReference type="GO" id="GO:0012505">
    <property type="term" value="C:endomembrane system"/>
    <property type="evidence" value="ECO:0007669"/>
    <property type="project" value="UniProtKB-SubCell"/>
</dbReference>
<name>A0A917CKJ8_9GAMM</name>
<dbReference type="AlphaFoldDB" id="A0A917CKJ8"/>
<keyword evidence="7" id="KW-1185">Reference proteome</keyword>
<comment type="subcellular location">
    <subcellularLocation>
        <location evidence="1">Endomembrane system</location>
        <topology evidence="1">Multi-pass membrane protein</topology>
    </subcellularLocation>
</comment>
<evidence type="ECO:0000256" key="3">
    <source>
        <dbReference type="ARBA" id="ARBA00022989"/>
    </source>
</evidence>
<dbReference type="InterPro" id="IPR007318">
    <property type="entry name" value="Phopholipid_MeTrfase"/>
</dbReference>
<accession>A0A917CKJ8</accession>
<dbReference type="Pfam" id="PF04191">
    <property type="entry name" value="PEMT"/>
    <property type="match status" value="1"/>
</dbReference>